<accession>A0ABQ3VZH8</accession>
<feature type="transmembrane region" description="Helical" evidence="7">
    <location>
        <begin position="261"/>
        <end position="281"/>
    </location>
</feature>
<keyword evidence="4 7" id="KW-0812">Transmembrane</keyword>
<feature type="transmembrane region" description="Helical" evidence="7">
    <location>
        <begin position="325"/>
        <end position="345"/>
    </location>
</feature>
<feature type="transmembrane region" description="Helical" evidence="7">
    <location>
        <begin position="301"/>
        <end position="318"/>
    </location>
</feature>
<keyword evidence="10" id="KW-1185">Reference proteome</keyword>
<keyword evidence="2" id="KW-0813">Transport</keyword>
<dbReference type="Gene3D" id="1.20.1720.10">
    <property type="entry name" value="Multidrug resistance protein D"/>
    <property type="match status" value="1"/>
</dbReference>
<evidence type="ECO:0000259" key="8">
    <source>
        <dbReference type="PROSITE" id="PS50850"/>
    </source>
</evidence>
<dbReference type="InterPro" id="IPR036259">
    <property type="entry name" value="MFS_trans_sf"/>
</dbReference>
<keyword evidence="5 7" id="KW-1133">Transmembrane helix</keyword>
<dbReference type="EMBL" id="BNJR01000012">
    <property type="protein sequence ID" value="GHP13980.1"/>
    <property type="molecule type" value="Genomic_DNA"/>
</dbReference>
<feature type="transmembrane region" description="Helical" evidence="7">
    <location>
        <begin position="78"/>
        <end position="102"/>
    </location>
</feature>
<dbReference type="SUPFAM" id="SSF103473">
    <property type="entry name" value="MFS general substrate transporter"/>
    <property type="match status" value="1"/>
</dbReference>
<evidence type="ECO:0000256" key="7">
    <source>
        <dbReference type="SAM" id="Phobius"/>
    </source>
</evidence>
<dbReference type="PROSITE" id="PS50850">
    <property type="entry name" value="MFS"/>
    <property type="match status" value="1"/>
</dbReference>
<dbReference type="InterPro" id="IPR020846">
    <property type="entry name" value="MFS_dom"/>
</dbReference>
<dbReference type="InterPro" id="IPR004638">
    <property type="entry name" value="EmrB-like"/>
</dbReference>
<comment type="caution">
    <text evidence="9">The sequence shown here is derived from an EMBL/GenBank/DDBJ whole genome shotgun (WGS) entry which is preliminary data.</text>
</comment>
<dbReference type="PANTHER" id="PTHR42718">
    <property type="entry name" value="MAJOR FACILITATOR SUPERFAMILY MULTIDRUG TRANSPORTER MFSC"/>
    <property type="match status" value="1"/>
</dbReference>
<feature type="transmembrane region" description="Helical" evidence="7">
    <location>
        <begin position="351"/>
        <end position="372"/>
    </location>
</feature>
<evidence type="ECO:0000256" key="6">
    <source>
        <dbReference type="ARBA" id="ARBA00023136"/>
    </source>
</evidence>
<feature type="transmembrane region" description="Helical" evidence="7">
    <location>
        <begin position="191"/>
        <end position="213"/>
    </location>
</feature>
<dbReference type="InterPro" id="IPR011701">
    <property type="entry name" value="MFS"/>
</dbReference>
<evidence type="ECO:0000256" key="1">
    <source>
        <dbReference type="ARBA" id="ARBA00004651"/>
    </source>
</evidence>
<evidence type="ECO:0000256" key="4">
    <source>
        <dbReference type="ARBA" id="ARBA00022692"/>
    </source>
</evidence>
<keyword evidence="3" id="KW-1003">Cell membrane</keyword>
<evidence type="ECO:0000313" key="10">
    <source>
        <dbReference type="Proteomes" id="UP000604765"/>
    </source>
</evidence>
<dbReference type="PRINTS" id="PR01036">
    <property type="entry name" value="TCRTETB"/>
</dbReference>
<feature type="transmembrane region" description="Helical" evidence="7">
    <location>
        <begin position="108"/>
        <end position="127"/>
    </location>
</feature>
<name>A0ABQ3VZH8_9LACO</name>
<evidence type="ECO:0000256" key="2">
    <source>
        <dbReference type="ARBA" id="ARBA00022448"/>
    </source>
</evidence>
<dbReference type="PANTHER" id="PTHR42718:SF46">
    <property type="entry name" value="BLR6921 PROTEIN"/>
    <property type="match status" value="1"/>
</dbReference>
<evidence type="ECO:0000256" key="3">
    <source>
        <dbReference type="ARBA" id="ARBA00022475"/>
    </source>
</evidence>
<sequence>MKKHHSTWILALTSLGFFMSMMDSMIVTTASTAIRNDFNISVSQLQWALNAYNVTIAAVLLFGVALGDKIGHRKIYNIGILIFVIGSIACALSSNITMLIIARIIEGAGASVMTPMSMAILTSALAPQERGKALGIWSGIGGFALIVGPALGGMIVANLTWQWIFWINVPIGLVGIYFSQKKLPETIVQGTQLNIIDSILIILASSGLIWALSESRSQNISSSTMIIGIISGLLAIVFLLRQLKEVHPMVPLNLFKRSPFSGGNISTFLLYASMYGVVFFLPQYFQIVNHSNALSAGLKMLPWTGTLVLIAPFAGKAVDQFGERLIGTIGLTMQGIGYLWIAIISSPSTSYLNIVVPLAIAGTGLSLAGPALQKAVVGAVEQKFISQSSGIYNMFRLFGGAIGVTVSVIIFYAYGSATAADVFSVGFNAAMIGAAVISLLGIIPALCLKTTGLIVPRRK</sequence>
<feature type="transmembrane region" description="Helical" evidence="7">
    <location>
        <begin position="426"/>
        <end position="448"/>
    </location>
</feature>
<evidence type="ECO:0000256" key="5">
    <source>
        <dbReference type="ARBA" id="ARBA00022989"/>
    </source>
</evidence>
<feature type="transmembrane region" description="Helical" evidence="7">
    <location>
        <begin position="219"/>
        <end position="240"/>
    </location>
</feature>
<feature type="transmembrane region" description="Helical" evidence="7">
    <location>
        <begin position="163"/>
        <end position="179"/>
    </location>
</feature>
<reference evidence="9 10" key="1">
    <citation type="journal article" date="2021" name="Int. J. Syst. Evol. Microbiol.">
        <title>Lentilactobacillus fungorum sp. nov., isolated from spent mushroom substrates.</title>
        <authorList>
            <person name="Tohno M."/>
            <person name="Tanizawa Y."/>
            <person name="Kojima Y."/>
            <person name="Sakamoto M."/>
            <person name="Ohkuma M."/>
            <person name="Kobayashi H."/>
        </authorList>
    </citation>
    <scope>NUCLEOTIDE SEQUENCE [LARGE SCALE GENOMIC DNA]</scope>
    <source>
        <strain evidence="9 10">YK48G</strain>
    </source>
</reference>
<organism evidence="9 10">
    <name type="scientific">Lentilactobacillus fungorum</name>
    <dbReference type="NCBI Taxonomy" id="2201250"/>
    <lineage>
        <taxon>Bacteria</taxon>
        <taxon>Bacillati</taxon>
        <taxon>Bacillota</taxon>
        <taxon>Bacilli</taxon>
        <taxon>Lactobacillales</taxon>
        <taxon>Lactobacillaceae</taxon>
        <taxon>Lentilactobacillus</taxon>
    </lineage>
</organism>
<feature type="domain" description="Major facilitator superfamily (MFS) profile" evidence="8">
    <location>
        <begin position="9"/>
        <end position="459"/>
    </location>
</feature>
<feature type="transmembrane region" description="Helical" evidence="7">
    <location>
        <begin position="134"/>
        <end position="157"/>
    </location>
</feature>
<gene>
    <name evidence="9" type="ORF">YK48G_14050</name>
</gene>
<dbReference type="RefSeq" id="WP_203629993.1">
    <property type="nucleotide sequence ID" value="NZ_BNJR01000012.1"/>
</dbReference>
<proteinExistence type="predicted"/>
<dbReference type="Proteomes" id="UP000604765">
    <property type="component" value="Unassembled WGS sequence"/>
</dbReference>
<keyword evidence="6 7" id="KW-0472">Membrane</keyword>
<evidence type="ECO:0000313" key="9">
    <source>
        <dbReference type="EMBL" id="GHP13980.1"/>
    </source>
</evidence>
<dbReference type="NCBIfam" id="TIGR00711">
    <property type="entry name" value="efflux_EmrB"/>
    <property type="match status" value="1"/>
</dbReference>
<protein>
    <submittedName>
        <fullName evidence="9">MFS transporter</fullName>
    </submittedName>
</protein>
<comment type="subcellular location">
    <subcellularLocation>
        <location evidence="1">Cell membrane</location>
        <topology evidence="1">Multi-pass membrane protein</topology>
    </subcellularLocation>
</comment>
<dbReference type="Pfam" id="PF07690">
    <property type="entry name" value="MFS_1"/>
    <property type="match status" value="1"/>
</dbReference>
<feature type="transmembrane region" description="Helical" evidence="7">
    <location>
        <begin position="393"/>
        <end position="414"/>
    </location>
</feature>
<dbReference type="Gene3D" id="1.20.1250.20">
    <property type="entry name" value="MFS general substrate transporter like domains"/>
    <property type="match status" value="1"/>
</dbReference>
<feature type="transmembrane region" description="Helical" evidence="7">
    <location>
        <begin position="45"/>
        <end position="66"/>
    </location>
</feature>
<dbReference type="CDD" id="cd17321">
    <property type="entry name" value="MFS_MMR_MDR_like"/>
    <property type="match status" value="1"/>
</dbReference>